<comment type="caution">
    <text evidence="1">The sequence shown here is derived from an EMBL/GenBank/DDBJ whole genome shotgun (WGS) entry which is preliminary data.</text>
</comment>
<dbReference type="EMBL" id="CAJNIZ010000353">
    <property type="protein sequence ID" value="CAE7159881.1"/>
    <property type="molecule type" value="Genomic_DNA"/>
</dbReference>
<organism evidence="1 2">
    <name type="scientific">Symbiodinium pilosum</name>
    <name type="common">Dinoflagellate</name>
    <dbReference type="NCBI Taxonomy" id="2952"/>
    <lineage>
        <taxon>Eukaryota</taxon>
        <taxon>Sar</taxon>
        <taxon>Alveolata</taxon>
        <taxon>Dinophyceae</taxon>
        <taxon>Suessiales</taxon>
        <taxon>Symbiodiniaceae</taxon>
        <taxon>Symbiodinium</taxon>
    </lineage>
</organism>
<reference evidence="1" key="1">
    <citation type="submission" date="2021-02" db="EMBL/GenBank/DDBJ databases">
        <authorList>
            <person name="Dougan E. K."/>
            <person name="Rhodes N."/>
            <person name="Thang M."/>
            <person name="Chan C."/>
        </authorList>
    </citation>
    <scope>NUCLEOTIDE SEQUENCE</scope>
</reference>
<dbReference type="Proteomes" id="UP000649617">
    <property type="component" value="Unassembled WGS sequence"/>
</dbReference>
<sequence length="207" mass="23124">MEYVLADANLQQSDLGGAWFVMPATKAAGEVQDVQSSQSRESPVDGTFEMKAQHPNLLTKRMSKARYFDDSVLQVIHENATLAVSKSATKDLPREKIAMIIAAVYSLAIQRKKWGKRPDETWGKFLIKLDTILTCHSKSSQPGLLMPTEAWYEISRWCARHSQQELQSIVETAIKLHRAPGEGVVWELGRMLDATLDVAHVDGDMSV</sequence>
<name>A0A812IMM2_SYMPI</name>
<protein>
    <submittedName>
        <fullName evidence="1">Uncharacterized protein</fullName>
    </submittedName>
</protein>
<dbReference type="AlphaFoldDB" id="A0A812IMM2"/>
<proteinExistence type="predicted"/>
<accession>A0A812IMM2</accession>
<keyword evidence="2" id="KW-1185">Reference proteome</keyword>
<gene>
    <name evidence="1" type="ORF">SPIL2461_LOCUS469</name>
</gene>
<dbReference type="OrthoDB" id="429374at2759"/>
<evidence type="ECO:0000313" key="1">
    <source>
        <dbReference type="EMBL" id="CAE7159881.1"/>
    </source>
</evidence>
<evidence type="ECO:0000313" key="2">
    <source>
        <dbReference type="Proteomes" id="UP000649617"/>
    </source>
</evidence>